<reference evidence="2" key="1">
    <citation type="journal article" date="2019" name="Int. J. Syst. Evol. Microbiol.">
        <title>The Global Catalogue of Microorganisms (GCM) 10K type strain sequencing project: providing services to taxonomists for standard genome sequencing and annotation.</title>
        <authorList>
            <consortium name="The Broad Institute Genomics Platform"/>
            <consortium name="The Broad Institute Genome Sequencing Center for Infectious Disease"/>
            <person name="Wu L."/>
            <person name="Ma J."/>
        </authorList>
    </citation>
    <scope>NUCLEOTIDE SEQUENCE [LARGE SCALE GENOMIC DNA]</scope>
    <source>
        <strain evidence="2">KCTC 42899</strain>
    </source>
</reference>
<keyword evidence="2" id="KW-1185">Reference proteome</keyword>
<sequence length="122" mass="13586">MHDVFSARVQYNDFKGSVAADQADEIALLKYLQDKGLAQEDEIVIGVRAGFNGNHGGEVQKPRIVVYLAAKGWDQVSPKKVRAIDIDMTTAKLFSFYKRFDLVMTYRGADMDGVEVDGPHYG</sequence>
<evidence type="ECO:0000313" key="1">
    <source>
        <dbReference type="EMBL" id="MFC3528355.1"/>
    </source>
</evidence>
<evidence type="ECO:0000313" key="2">
    <source>
        <dbReference type="Proteomes" id="UP001595721"/>
    </source>
</evidence>
<organism evidence="1 2">
    <name type="scientific">Paracoccus mangrovi</name>
    <dbReference type="NCBI Taxonomy" id="1715645"/>
    <lineage>
        <taxon>Bacteria</taxon>
        <taxon>Pseudomonadati</taxon>
        <taxon>Pseudomonadota</taxon>
        <taxon>Alphaproteobacteria</taxon>
        <taxon>Rhodobacterales</taxon>
        <taxon>Paracoccaceae</taxon>
        <taxon>Paracoccus</taxon>
    </lineage>
</organism>
<name>A0ABV7R6G7_9RHOB</name>
<accession>A0ABV7R6G7</accession>
<dbReference type="EMBL" id="JBHRXJ010000005">
    <property type="protein sequence ID" value="MFC3528355.1"/>
    <property type="molecule type" value="Genomic_DNA"/>
</dbReference>
<protein>
    <submittedName>
        <fullName evidence="1">Uncharacterized protein</fullName>
    </submittedName>
</protein>
<comment type="caution">
    <text evidence="1">The sequence shown here is derived from an EMBL/GenBank/DDBJ whole genome shotgun (WGS) entry which is preliminary data.</text>
</comment>
<proteinExistence type="predicted"/>
<dbReference type="RefSeq" id="WP_377744070.1">
    <property type="nucleotide sequence ID" value="NZ_JBHRXJ010000005.1"/>
</dbReference>
<gene>
    <name evidence="1" type="ORF">ACFOMH_09210</name>
</gene>
<dbReference type="Proteomes" id="UP001595721">
    <property type="component" value="Unassembled WGS sequence"/>
</dbReference>